<comment type="caution">
    <text evidence="8">The sequence shown here is derived from an EMBL/GenBank/DDBJ whole genome shotgun (WGS) entry which is preliminary data.</text>
</comment>
<dbReference type="InterPro" id="IPR006564">
    <property type="entry name" value="Znf_PMZ"/>
</dbReference>
<keyword evidence="3 5" id="KW-0863">Zinc-finger</keyword>
<dbReference type="Pfam" id="PF04434">
    <property type="entry name" value="SWIM"/>
    <property type="match status" value="1"/>
</dbReference>
<proteinExistence type="inferred from homology"/>
<keyword evidence="4 6" id="KW-0862">Zinc</keyword>
<evidence type="ECO:0000313" key="9">
    <source>
        <dbReference type="Proteomes" id="UP000289738"/>
    </source>
</evidence>
<gene>
    <name evidence="8" type="ORF">Ahy_B10g104501</name>
</gene>
<keyword evidence="2 6" id="KW-0479">Metal-binding</keyword>
<dbReference type="GO" id="GO:0008270">
    <property type="term" value="F:zinc ion binding"/>
    <property type="evidence" value="ECO:0007669"/>
    <property type="project" value="UniProtKB-UniRule"/>
</dbReference>
<dbReference type="SMART" id="SM00575">
    <property type="entry name" value="ZnF_PMZ"/>
    <property type="match status" value="1"/>
</dbReference>
<dbReference type="PROSITE" id="PS50966">
    <property type="entry name" value="ZF_SWIM"/>
    <property type="match status" value="1"/>
</dbReference>
<organism evidence="8 9">
    <name type="scientific">Arachis hypogaea</name>
    <name type="common">Peanut</name>
    <dbReference type="NCBI Taxonomy" id="3818"/>
    <lineage>
        <taxon>Eukaryota</taxon>
        <taxon>Viridiplantae</taxon>
        <taxon>Streptophyta</taxon>
        <taxon>Embryophyta</taxon>
        <taxon>Tracheophyta</taxon>
        <taxon>Spermatophyta</taxon>
        <taxon>Magnoliopsida</taxon>
        <taxon>eudicotyledons</taxon>
        <taxon>Gunneridae</taxon>
        <taxon>Pentapetalae</taxon>
        <taxon>rosids</taxon>
        <taxon>fabids</taxon>
        <taxon>Fabales</taxon>
        <taxon>Fabaceae</taxon>
        <taxon>Papilionoideae</taxon>
        <taxon>50 kb inversion clade</taxon>
        <taxon>dalbergioids sensu lato</taxon>
        <taxon>Dalbergieae</taxon>
        <taxon>Pterocarpus clade</taxon>
        <taxon>Arachis</taxon>
    </lineage>
</organism>
<evidence type="ECO:0000313" key="8">
    <source>
        <dbReference type="EMBL" id="RYQ85018.1"/>
    </source>
</evidence>
<dbReference type="InterPro" id="IPR007527">
    <property type="entry name" value="Znf_SWIM"/>
</dbReference>
<protein>
    <recommendedName>
        <fullName evidence="6">Protein FAR1-RELATED SEQUENCE</fullName>
    </recommendedName>
</protein>
<dbReference type="PANTHER" id="PTHR31669">
    <property type="entry name" value="PROTEIN FAR1-RELATED SEQUENCE 10-RELATED"/>
    <property type="match status" value="1"/>
</dbReference>
<dbReference type="Proteomes" id="UP000289738">
    <property type="component" value="Chromosome B10"/>
</dbReference>
<evidence type="ECO:0000259" key="7">
    <source>
        <dbReference type="PROSITE" id="PS50966"/>
    </source>
</evidence>
<comment type="similarity">
    <text evidence="1 6">Belongs to the FHY3/FAR1 family.</text>
</comment>
<evidence type="ECO:0000256" key="4">
    <source>
        <dbReference type="ARBA" id="ARBA00022833"/>
    </source>
</evidence>
<keyword evidence="9" id="KW-1185">Reference proteome</keyword>
<reference evidence="8 9" key="1">
    <citation type="submission" date="2019-01" db="EMBL/GenBank/DDBJ databases">
        <title>Sequencing of cultivated peanut Arachis hypogaea provides insights into genome evolution and oil improvement.</title>
        <authorList>
            <person name="Chen X."/>
        </authorList>
    </citation>
    <scope>NUCLEOTIDE SEQUENCE [LARGE SCALE GENOMIC DNA]</scope>
    <source>
        <strain evidence="9">cv. Fuhuasheng</strain>
        <tissue evidence="8">Leaves</tissue>
    </source>
</reference>
<dbReference type="AlphaFoldDB" id="A0A444X5S1"/>
<evidence type="ECO:0000256" key="5">
    <source>
        <dbReference type="PROSITE-ProRule" id="PRU00325"/>
    </source>
</evidence>
<dbReference type="GO" id="GO:0005634">
    <property type="term" value="C:nucleus"/>
    <property type="evidence" value="ECO:0007669"/>
    <property type="project" value="UniProtKB-SubCell"/>
</dbReference>
<comment type="subcellular location">
    <subcellularLocation>
        <location evidence="6">Nucleus</location>
    </subcellularLocation>
</comment>
<evidence type="ECO:0000256" key="3">
    <source>
        <dbReference type="ARBA" id="ARBA00022771"/>
    </source>
</evidence>
<accession>A0A444X5S1</accession>
<evidence type="ECO:0000256" key="2">
    <source>
        <dbReference type="ARBA" id="ARBA00022723"/>
    </source>
</evidence>
<sequence length="164" mass="19490">MKWATPYLREHFFSRIRTTSQCEGIHSLLKNYVDSKTSLLKFMHKFSEVLRHYQNNHLTVDFDTFYKFSVLTMCLKSFEKQAAEIYTRNIFKLVKDEIEVTGALIGDIVEYNMSEHFNQQWLFIVSYNKDKDLFACECRLFETHGLPCSHIFGVLKHRNAKYVP</sequence>
<keyword evidence="6" id="KW-0539">Nucleus</keyword>
<name>A0A444X5S1_ARAHY</name>
<evidence type="ECO:0000256" key="1">
    <source>
        <dbReference type="ARBA" id="ARBA00005889"/>
    </source>
</evidence>
<dbReference type="GO" id="GO:0006355">
    <property type="term" value="P:regulation of DNA-templated transcription"/>
    <property type="evidence" value="ECO:0007669"/>
    <property type="project" value="UniProtKB-UniRule"/>
</dbReference>
<dbReference type="PANTHER" id="PTHR31669:SF251">
    <property type="entry name" value="PROTEIN FAR1-RELATED SEQUENCE"/>
    <property type="match status" value="1"/>
</dbReference>
<feature type="domain" description="SWIM-type" evidence="7">
    <location>
        <begin position="123"/>
        <end position="159"/>
    </location>
</feature>
<evidence type="ECO:0000256" key="6">
    <source>
        <dbReference type="RuleBase" id="RU367018"/>
    </source>
</evidence>
<dbReference type="EMBL" id="SDMP01000020">
    <property type="protein sequence ID" value="RYQ85018.1"/>
    <property type="molecule type" value="Genomic_DNA"/>
</dbReference>
<comment type="function">
    <text evidence="6">Putative transcription activator involved in regulating light control of development.</text>
</comment>
<dbReference type="InterPro" id="IPR031052">
    <property type="entry name" value="FHY3/FAR1"/>
</dbReference>